<dbReference type="OrthoDB" id="64459at2759"/>
<name>T0Q8E3_SAPDV</name>
<protein>
    <submittedName>
        <fullName evidence="3">Uncharacterized protein</fullName>
    </submittedName>
</protein>
<dbReference type="OMA" id="NILMSWH"/>
<keyword evidence="4" id="KW-1185">Reference proteome</keyword>
<accession>T0Q8E3</accession>
<keyword evidence="2" id="KW-1133">Transmembrane helix</keyword>
<dbReference type="eggNOG" id="ENOG502S6NP">
    <property type="taxonomic scope" value="Eukaryota"/>
</dbReference>
<dbReference type="GeneID" id="19949084"/>
<dbReference type="EMBL" id="JH767156">
    <property type="protein sequence ID" value="EQC34149.1"/>
    <property type="molecule type" value="Genomic_DNA"/>
</dbReference>
<proteinExistence type="predicted"/>
<feature type="coiled-coil region" evidence="1">
    <location>
        <begin position="316"/>
        <end position="376"/>
    </location>
</feature>
<reference evidence="3 4" key="1">
    <citation type="submission" date="2012-04" db="EMBL/GenBank/DDBJ databases">
        <title>The Genome Sequence of Saprolegnia declina VS20.</title>
        <authorList>
            <consortium name="The Broad Institute Genome Sequencing Platform"/>
            <person name="Russ C."/>
            <person name="Nusbaum C."/>
            <person name="Tyler B."/>
            <person name="van West P."/>
            <person name="Dieguez-Uribeondo J."/>
            <person name="de Bruijn I."/>
            <person name="Tripathy S."/>
            <person name="Jiang R."/>
            <person name="Young S.K."/>
            <person name="Zeng Q."/>
            <person name="Gargeya S."/>
            <person name="Fitzgerald M."/>
            <person name="Haas B."/>
            <person name="Abouelleil A."/>
            <person name="Alvarado L."/>
            <person name="Arachchi H.M."/>
            <person name="Berlin A."/>
            <person name="Chapman S.B."/>
            <person name="Goldberg J."/>
            <person name="Griggs A."/>
            <person name="Gujja S."/>
            <person name="Hansen M."/>
            <person name="Howarth C."/>
            <person name="Imamovic A."/>
            <person name="Larimer J."/>
            <person name="McCowen C."/>
            <person name="Montmayeur A."/>
            <person name="Murphy C."/>
            <person name="Neiman D."/>
            <person name="Pearson M."/>
            <person name="Priest M."/>
            <person name="Roberts A."/>
            <person name="Saif S."/>
            <person name="Shea T."/>
            <person name="Sisk P."/>
            <person name="Sykes S."/>
            <person name="Wortman J."/>
            <person name="Nusbaum C."/>
            <person name="Birren B."/>
        </authorList>
    </citation>
    <scope>NUCLEOTIDE SEQUENCE [LARGE SCALE GENOMIC DNA]</scope>
    <source>
        <strain evidence="3 4">VS20</strain>
    </source>
</reference>
<evidence type="ECO:0000256" key="1">
    <source>
        <dbReference type="SAM" id="Coils"/>
    </source>
</evidence>
<dbReference type="Proteomes" id="UP000030762">
    <property type="component" value="Unassembled WGS sequence"/>
</dbReference>
<dbReference type="AlphaFoldDB" id="T0Q8E3"/>
<dbReference type="VEuPathDB" id="FungiDB:SDRG_08357"/>
<evidence type="ECO:0000313" key="4">
    <source>
        <dbReference type="Proteomes" id="UP000030762"/>
    </source>
</evidence>
<keyword evidence="2" id="KW-0812">Transmembrane</keyword>
<keyword evidence="2" id="KW-0472">Membrane</keyword>
<dbReference type="RefSeq" id="XP_008612461.1">
    <property type="nucleotide sequence ID" value="XM_008614239.1"/>
</dbReference>
<sequence length="378" mass="41855">MQHSSSARNSRMRPMQRRPWRCKSLALVFHVKITVHTPRVASVPLSVPATDWLKSVRGCLSASQLWISAVESTKMHASASACCIATCIAAVVSLIILLCLSLLYWTIPRVPATAHDFVKVAADRFASSPSADALLDATTSAADMTNILMSWHSPLCGVARAAQVRHGSFFHDGSANEGPRFHVQYWVHGSWLSGFAAFNQAAPESSVDGGDLYSDDCFVVLENVKHDATYSLRVRSRVDTALFQIFSRQWTAWTDAVLVPPFVPETACEGSWFHRLFAEESWYTDQRTLALVAVTAGSLFYAMALAKRRVRPTGSMKLLEEEVTNLKQELADAEMENKLLMRLKGYDIDFLDIGEIEALEAELTLGLQRIAEAKDAMI</sequence>
<keyword evidence="1" id="KW-0175">Coiled coil</keyword>
<evidence type="ECO:0000256" key="2">
    <source>
        <dbReference type="SAM" id="Phobius"/>
    </source>
</evidence>
<gene>
    <name evidence="3" type="ORF">SDRG_08357</name>
</gene>
<evidence type="ECO:0000313" key="3">
    <source>
        <dbReference type="EMBL" id="EQC34149.1"/>
    </source>
</evidence>
<dbReference type="InParanoid" id="T0Q8E3"/>
<feature type="transmembrane region" description="Helical" evidence="2">
    <location>
        <begin position="82"/>
        <end position="105"/>
    </location>
</feature>
<organism evidence="3 4">
    <name type="scientific">Saprolegnia diclina (strain VS20)</name>
    <dbReference type="NCBI Taxonomy" id="1156394"/>
    <lineage>
        <taxon>Eukaryota</taxon>
        <taxon>Sar</taxon>
        <taxon>Stramenopiles</taxon>
        <taxon>Oomycota</taxon>
        <taxon>Saprolegniomycetes</taxon>
        <taxon>Saprolegniales</taxon>
        <taxon>Saprolegniaceae</taxon>
        <taxon>Saprolegnia</taxon>
    </lineage>
</organism>